<sequence length="683" mass="78144">MIAGILVAIYSELQSIYWVVPMLGAIALLGSYLLYIKYRPALRKEFVFGGITLIAFFFVGINLIIFKTAEYRTTHYQNFTNEYQNNYLVEVSEIPKEKPNSVQVVAKINAVKQENDQWISSTGQVLLYFKKDSASLNILQGDIIYVESDLQDINEPQNPGQFNYKQYLSFNQIYQQGFVQQNDWKLLSSGHFSIISYASVLRDRLLETLKHHGLSDDELAVASALILGYKDDLDNELKHSYSSAGATHVLAVSGLHVGIIFLAISFVLGVFDKNEKLTFTRLFIVLGILWSYATITGLSPSVVRAATMFSFVAVGKAFKRDSNIYNTLAGSALVLLIINPYLIMEVGFQLSYLAVLGIVYFQKIIYRRLYVKNKLLDYVWTITSVSIAAQLTTFPLGLLYFHQFPTYFFISNLVVIPAAMIIIALGIGLFLTSWAPPVASVFGFLLTWVIYGMNWVVKSIDQLPVSLIEGISISILECWMIYAIIVLFVISKESRKLVYLNWGMILFALILTNDHIEDTRHHFTKEIVFYSVKDEPNINFVDGKTNILISSDQLYQDRSTMLFNIKHHWFDLDLNTPQHFLFDEVIQTKQLLGKNNFYQFYDQTIYHFTNTSNPVKVGKVDLLYISAQDYYPVDNILQLAEPELIILSNGCHWQYHKELEKIYPTPKDHYHDIKHQGAYVKSL</sequence>
<dbReference type="KEGG" id="ptan:CRYO30217_00555"/>
<evidence type="ECO:0000256" key="5">
    <source>
        <dbReference type="ARBA" id="ARBA00023136"/>
    </source>
</evidence>
<evidence type="ECO:0000256" key="1">
    <source>
        <dbReference type="ARBA" id="ARBA00004651"/>
    </source>
</evidence>
<feature type="domain" description="DUF4131" evidence="8">
    <location>
        <begin position="15"/>
        <end position="184"/>
    </location>
</feature>
<evidence type="ECO:0000313" key="9">
    <source>
        <dbReference type="EMBL" id="CAG5078047.1"/>
    </source>
</evidence>
<feature type="transmembrane region" description="Helical" evidence="6">
    <location>
        <begin position="497"/>
        <end position="516"/>
    </location>
</feature>
<dbReference type="NCBIfam" id="TIGR00360">
    <property type="entry name" value="ComEC_N-term"/>
    <property type="match status" value="1"/>
</dbReference>
<dbReference type="PANTHER" id="PTHR30619">
    <property type="entry name" value="DNA INTERNALIZATION/COMPETENCE PROTEIN COMEC/REC2"/>
    <property type="match status" value="1"/>
</dbReference>
<dbReference type="Proteomes" id="UP000683507">
    <property type="component" value="Chromosome"/>
</dbReference>
<dbReference type="EMBL" id="OU015584">
    <property type="protein sequence ID" value="CAG5078047.1"/>
    <property type="molecule type" value="Genomic_DNA"/>
</dbReference>
<dbReference type="InterPro" id="IPR004477">
    <property type="entry name" value="ComEC_N"/>
</dbReference>
<dbReference type="InterPro" id="IPR025405">
    <property type="entry name" value="DUF4131"/>
</dbReference>
<evidence type="ECO:0000256" key="3">
    <source>
        <dbReference type="ARBA" id="ARBA00022692"/>
    </source>
</evidence>
<gene>
    <name evidence="9" type="ORF">CRYO30217_00555</name>
</gene>
<keyword evidence="4 6" id="KW-1133">Transmembrane helix</keyword>
<evidence type="ECO:0008006" key="11">
    <source>
        <dbReference type="Google" id="ProtNLM"/>
    </source>
</evidence>
<feature type="transmembrane region" description="Helical" evidence="6">
    <location>
        <begin position="46"/>
        <end position="66"/>
    </location>
</feature>
<dbReference type="GO" id="GO:0005886">
    <property type="term" value="C:plasma membrane"/>
    <property type="evidence" value="ECO:0007669"/>
    <property type="project" value="UniProtKB-SubCell"/>
</dbReference>
<dbReference type="Pfam" id="PF13567">
    <property type="entry name" value="DUF4131"/>
    <property type="match status" value="1"/>
</dbReference>
<feature type="transmembrane region" description="Helical" evidence="6">
    <location>
        <begin position="16"/>
        <end position="34"/>
    </location>
</feature>
<evidence type="ECO:0000256" key="4">
    <source>
        <dbReference type="ARBA" id="ARBA00022989"/>
    </source>
</evidence>
<dbReference type="Pfam" id="PF03772">
    <property type="entry name" value="Competence"/>
    <property type="match status" value="1"/>
</dbReference>
<keyword evidence="3 6" id="KW-0812">Transmembrane</keyword>
<evidence type="ECO:0000259" key="8">
    <source>
        <dbReference type="Pfam" id="PF13567"/>
    </source>
</evidence>
<evidence type="ECO:0000256" key="6">
    <source>
        <dbReference type="SAM" id="Phobius"/>
    </source>
</evidence>
<comment type="subcellular location">
    <subcellularLocation>
        <location evidence="1">Cell membrane</location>
        <topology evidence="1">Multi-pass membrane protein</topology>
    </subcellularLocation>
</comment>
<feature type="transmembrane region" description="Helical" evidence="6">
    <location>
        <begin position="438"/>
        <end position="457"/>
    </location>
</feature>
<dbReference type="AlphaFoldDB" id="A0A916JKQ9"/>
<keyword evidence="5 6" id="KW-0472">Membrane</keyword>
<dbReference type="PANTHER" id="PTHR30619:SF1">
    <property type="entry name" value="RECOMBINATION PROTEIN 2"/>
    <property type="match status" value="1"/>
</dbReference>
<feature type="transmembrane region" description="Helical" evidence="6">
    <location>
        <begin position="378"/>
        <end position="401"/>
    </location>
</feature>
<feature type="domain" description="ComEC/Rec2-related protein" evidence="7">
    <location>
        <begin position="225"/>
        <end position="493"/>
    </location>
</feature>
<dbReference type="InterPro" id="IPR052159">
    <property type="entry name" value="Competence_DNA_uptake"/>
</dbReference>
<keyword evidence="2" id="KW-1003">Cell membrane</keyword>
<feature type="transmembrane region" description="Helical" evidence="6">
    <location>
        <begin position="325"/>
        <end position="343"/>
    </location>
</feature>
<reference evidence="9" key="1">
    <citation type="submission" date="2021-04" db="EMBL/GenBank/DDBJ databases">
        <authorList>
            <person name="Rodrigo-Torres L."/>
            <person name="Arahal R. D."/>
            <person name="Lucena T."/>
        </authorList>
    </citation>
    <scope>NUCLEOTIDE SEQUENCE</scope>
    <source>
        <strain evidence="9">AS29M-1</strain>
    </source>
</reference>
<feature type="transmembrane region" description="Helical" evidence="6">
    <location>
        <begin position="278"/>
        <end position="295"/>
    </location>
</feature>
<organism evidence="9 10">
    <name type="scientific">Parvicella tangerina</name>
    <dbReference type="NCBI Taxonomy" id="2829795"/>
    <lineage>
        <taxon>Bacteria</taxon>
        <taxon>Pseudomonadati</taxon>
        <taxon>Bacteroidota</taxon>
        <taxon>Flavobacteriia</taxon>
        <taxon>Flavobacteriales</taxon>
        <taxon>Parvicellaceae</taxon>
        <taxon>Parvicella</taxon>
    </lineage>
</organism>
<evidence type="ECO:0000256" key="2">
    <source>
        <dbReference type="ARBA" id="ARBA00022475"/>
    </source>
</evidence>
<accession>A0A916JKQ9</accession>
<name>A0A916JKQ9_9FLAO</name>
<keyword evidence="10" id="KW-1185">Reference proteome</keyword>
<evidence type="ECO:0000259" key="7">
    <source>
        <dbReference type="Pfam" id="PF03772"/>
    </source>
</evidence>
<feature type="transmembrane region" description="Helical" evidence="6">
    <location>
        <begin position="249"/>
        <end position="271"/>
    </location>
</feature>
<feature type="transmembrane region" description="Helical" evidence="6">
    <location>
        <begin position="349"/>
        <end position="366"/>
    </location>
</feature>
<proteinExistence type="predicted"/>
<feature type="transmembrane region" description="Helical" evidence="6">
    <location>
        <begin position="407"/>
        <end position="431"/>
    </location>
</feature>
<evidence type="ECO:0000313" key="10">
    <source>
        <dbReference type="Proteomes" id="UP000683507"/>
    </source>
</evidence>
<feature type="transmembrane region" description="Helical" evidence="6">
    <location>
        <begin position="463"/>
        <end position="490"/>
    </location>
</feature>
<protein>
    <recommendedName>
        <fullName evidence="11">ComEC family competence protein</fullName>
    </recommendedName>
</protein>